<evidence type="ECO:0000256" key="4">
    <source>
        <dbReference type="ARBA" id="ARBA00023002"/>
    </source>
</evidence>
<protein>
    <submittedName>
        <fullName evidence="8">NDMA-dependent alcohol dehydrogenase</fullName>
        <ecNumber evidence="8">1.1.99.36</ecNumber>
    </submittedName>
</protein>
<proteinExistence type="inferred from homology"/>
<dbReference type="EC" id="1.1.99.36" evidence="8"/>
<keyword evidence="4 8" id="KW-0560">Oxidoreductase</keyword>
<feature type="domain" description="Enoyl reductase (ER)" evidence="7">
    <location>
        <begin position="12"/>
        <end position="367"/>
    </location>
</feature>
<evidence type="ECO:0000256" key="1">
    <source>
        <dbReference type="ARBA" id="ARBA00008072"/>
    </source>
</evidence>
<dbReference type="Gene3D" id="3.90.180.10">
    <property type="entry name" value="Medium-chain alcohol dehydrogenases, catalytic domain"/>
    <property type="match status" value="1"/>
</dbReference>
<dbReference type="Pfam" id="PF00107">
    <property type="entry name" value="ADH_zinc_N"/>
    <property type="match status" value="1"/>
</dbReference>
<dbReference type="PROSITE" id="PS00059">
    <property type="entry name" value="ADH_ZINC"/>
    <property type="match status" value="1"/>
</dbReference>
<dbReference type="PANTHER" id="PTHR43880:SF12">
    <property type="entry name" value="ALCOHOL DEHYDROGENASE CLASS-3"/>
    <property type="match status" value="1"/>
</dbReference>
<dbReference type="OrthoDB" id="334894at2"/>
<dbReference type="InterPro" id="IPR013149">
    <property type="entry name" value="ADH-like_C"/>
</dbReference>
<dbReference type="Gene3D" id="3.40.50.720">
    <property type="entry name" value="NAD(P)-binding Rossmann-like Domain"/>
    <property type="match status" value="1"/>
</dbReference>
<dbReference type="GO" id="GO:0005829">
    <property type="term" value="C:cytosol"/>
    <property type="evidence" value="ECO:0007669"/>
    <property type="project" value="TreeGrafter"/>
</dbReference>
<dbReference type="GO" id="GO:0046294">
    <property type="term" value="P:formaldehyde catabolic process"/>
    <property type="evidence" value="ECO:0007669"/>
    <property type="project" value="TreeGrafter"/>
</dbReference>
<dbReference type="CDD" id="cd08279">
    <property type="entry name" value="Zn_ADH_class_III"/>
    <property type="match status" value="1"/>
</dbReference>
<evidence type="ECO:0000256" key="3">
    <source>
        <dbReference type="ARBA" id="ARBA00022833"/>
    </source>
</evidence>
<dbReference type="RefSeq" id="WP_145853093.1">
    <property type="nucleotide sequence ID" value="NZ_RPFW01000002.1"/>
</dbReference>
<dbReference type="SMART" id="SM00829">
    <property type="entry name" value="PKS_ER"/>
    <property type="match status" value="1"/>
</dbReference>
<sequence length="371" mass="39574">MKTRAAVLRDVGKPFEIVELDLDEPKAGEVLIRFVASGLCHSDDHLRTGDIPVRYPIVGGHEGAGIVEKVGPGVTRLAVGDHVVTSWLPVCGHCRFCSRGQTNLCDLGRFLVDNSLTDGTYRYHEGNTDFGQMCLLGTFSQYAVVSEYSAVKIEEDLPLEVVVLVGCGVPTGYGTAVKAGEVHPGDTTIVYGIGGVGINAVQGASAAGARYVIAVDPVEFKRTTALTVGATHAVATAEEAHELAQQLTYGVGADQSLITVGVVSEEVVSAAFAAVRKRGIVVVTAMGGGLGTKAVHVNAFELTAFEKRLQGALFGHDNPFDVIPRMLELYRAGKLKLDELITNRYTLDQVNQGYEDMMAGRNIRGVIIHEH</sequence>
<evidence type="ECO:0000313" key="9">
    <source>
        <dbReference type="Proteomes" id="UP000460272"/>
    </source>
</evidence>
<dbReference type="InterPro" id="IPR020843">
    <property type="entry name" value="ER"/>
</dbReference>
<dbReference type="EMBL" id="RPFW01000002">
    <property type="protein sequence ID" value="TVZ05390.1"/>
    <property type="molecule type" value="Genomic_DNA"/>
</dbReference>
<reference evidence="8 9" key="1">
    <citation type="submission" date="2018-11" db="EMBL/GenBank/DDBJ databases">
        <title>Trebonia kvetii gen.nov., sp.nov., a novel acidophilic actinobacterium, and proposal of the new actinobacterial family Treboniaceae fam. nov.</title>
        <authorList>
            <person name="Rapoport D."/>
            <person name="Sagova-Mareckova M."/>
            <person name="Sedlacek I."/>
            <person name="Provaznik J."/>
            <person name="Kralova S."/>
            <person name="Pavlinic D."/>
            <person name="Benes V."/>
            <person name="Kopecky J."/>
        </authorList>
    </citation>
    <scope>NUCLEOTIDE SEQUENCE [LARGE SCALE GENOMIC DNA]</scope>
    <source>
        <strain evidence="8 9">15Tr583</strain>
    </source>
</reference>
<comment type="cofactor">
    <cofactor evidence="6">
        <name>Zn(2+)</name>
        <dbReference type="ChEBI" id="CHEBI:29105"/>
    </cofactor>
</comment>
<keyword evidence="2 6" id="KW-0479">Metal-binding</keyword>
<evidence type="ECO:0000313" key="8">
    <source>
        <dbReference type="EMBL" id="TVZ05390.1"/>
    </source>
</evidence>
<dbReference type="GO" id="GO:0051903">
    <property type="term" value="F:S-(hydroxymethyl)glutathione dehydrogenase [NAD(P)+] activity"/>
    <property type="evidence" value="ECO:0007669"/>
    <property type="project" value="TreeGrafter"/>
</dbReference>
<comment type="caution">
    <text evidence="8">The sequence shown here is derived from an EMBL/GenBank/DDBJ whole genome shotgun (WGS) entry which is preliminary data.</text>
</comment>
<dbReference type="NCBIfam" id="TIGR03989">
    <property type="entry name" value="Rxyl_3153"/>
    <property type="match status" value="1"/>
</dbReference>
<dbReference type="InterPro" id="IPR023921">
    <property type="entry name" value="ADH_Zn_actinomycetes"/>
</dbReference>
<evidence type="ECO:0000259" key="7">
    <source>
        <dbReference type="SMART" id="SM00829"/>
    </source>
</evidence>
<organism evidence="8 9">
    <name type="scientific">Trebonia kvetii</name>
    <dbReference type="NCBI Taxonomy" id="2480626"/>
    <lineage>
        <taxon>Bacteria</taxon>
        <taxon>Bacillati</taxon>
        <taxon>Actinomycetota</taxon>
        <taxon>Actinomycetes</taxon>
        <taxon>Streptosporangiales</taxon>
        <taxon>Treboniaceae</taxon>
        <taxon>Trebonia</taxon>
    </lineage>
</organism>
<evidence type="ECO:0000256" key="6">
    <source>
        <dbReference type="RuleBase" id="RU361277"/>
    </source>
</evidence>
<dbReference type="InterPro" id="IPR013154">
    <property type="entry name" value="ADH-like_N"/>
</dbReference>
<dbReference type="AlphaFoldDB" id="A0A6P2C2J1"/>
<evidence type="ECO:0000256" key="2">
    <source>
        <dbReference type="ARBA" id="ARBA00022723"/>
    </source>
</evidence>
<keyword evidence="9" id="KW-1185">Reference proteome</keyword>
<dbReference type="InterPro" id="IPR011032">
    <property type="entry name" value="GroES-like_sf"/>
</dbReference>
<dbReference type="SUPFAM" id="SSF51735">
    <property type="entry name" value="NAD(P)-binding Rossmann-fold domains"/>
    <property type="match status" value="1"/>
</dbReference>
<dbReference type="GO" id="GO:0008270">
    <property type="term" value="F:zinc ion binding"/>
    <property type="evidence" value="ECO:0007669"/>
    <property type="project" value="InterPro"/>
</dbReference>
<evidence type="ECO:0000256" key="5">
    <source>
        <dbReference type="ARBA" id="ARBA00023027"/>
    </source>
</evidence>
<dbReference type="Pfam" id="PF08240">
    <property type="entry name" value="ADH_N"/>
    <property type="match status" value="1"/>
</dbReference>
<name>A0A6P2C2J1_9ACTN</name>
<dbReference type="SUPFAM" id="SSF50129">
    <property type="entry name" value="GroES-like"/>
    <property type="match status" value="2"/>
</dbReference>
<dbReference type="PANTHER" id="PTHR43880">
    <property type="entry name" value="ALCOHOL DEHYDROGENASE"/>
    <property type="match status" value="1"/>
</dbReference>
<dbReference type="Proteomes" id="UP000460272">
    <property type="component" value="Unassembled WGS sequence"/>
</dbReference>
<dbReference type="InterPro" id="IPR036291">
    <property type="entry name" value="NAD(P)-bd_dom_sf"/>
</dbReference>
<keyword evidence="5" id="KW-0520">NAD</keyword>
<keyword evidence="3 6" id="KW-0862">Zinc</keyword>
<gene>
    <name evidence="8" type="ORF">EAS64_12595</name>
</gene>
<comment type="similarity">
    <text evidence="1 6">Belongs to the zinc-containing alcohol dehydrogenase family.</text>
</comment>
<accession>A0A6P2C2J1</accession>
<dbReference type="InterPro" id="IPR002328">
    <property type="entry name" value="ADH_Zn_CS"/>
</dbReference>